<keyword evidence="9" id="KW-1185">Reference proteome</keyword>
<dbReference type="PANTHER" id="PTHR30589">
    <property type="entry name" value="PROLIPOPROTEIN DIACYLGLYCERYL TRANSFERASE"/>
    <property type="match status" value="1"/>
</dbReference>
<evidence type="ECO:0000256" key="1">
    <source>
        <dbReference type="ARBA" id="ARBA00007150"/>
    </source>
</evidence>
<dbReference type="Pfam" id="PF01790">
    <property type="entry name" value="LGT"/>
    <property type="match status" value="1"/>
</dbReference>
<evidence type="ECO:0000256" key="3">
    <source>
        <dbReference type="ARBA" id="ARBA00022679"/>
    </source>
</evidence>
<keyword evidence="3" id="KW-0808">Transferase</keyword>
<evidence type="ECO:0000313" key="9">
    <source>
        <dbReference type="Proteomes" id="UP001501410"/>
    </source>
</evidence>
<evidence type="ECO:0000313" key="8">
    <source>
        <dbReference type="EMBL" id="GAA4452247.1"/>
    </source>
</evidence>
<keyword evidence="6 7" id="KW-0472">Membrane</keyword>
<evidence type="ECO:0000256" key="4">
    <source>
        <dbReference type="ARBA" id="ARBA00022692"/>
    </source>
</evidence>
<dbReference type="EMBL" id="BAABEZ010000014">
    <property type="protein sequence ID" value="GAA4452247.1"/>
    <property type="molecule type" value="Genomic_DNA"/>
</dbReference>
<keyword evidence="2" id="KW-1003">Cell membrane</keyword>
<dbReference type="InterPro" id="IPR001640">
    <property type="entry name" value="Lgt"/>
</dbReference>
<evidence type="ECO:0000256" key="6">
    <source>
        <dbReference type="ARBA" id="ARBA00023136"/>
    </source>
</evidence>
<name>A0ABP8MND3_9BACT</name>
<feature type="transmembrane region" description="Helical" evidence="7">
    <location>
        <begin position="311"/>
        <end position="328"/>
    </location>
</feature>
<reference evidence="9" key="1">
    <citation type="journal article" date="2019" name="Int. J. Syst. Evol. Microbiol.">
        <title>The Global Catalogue of Microorganisms (GCM) 10K type strain sequencing project: providing services to taxonomists for standard genome sequencing and annotation.</title>
        <authorList>
            <consortium name="The Broad Institute Genomics Platform"/>
            <consortium name="The Broad Institute Genome Sequencing Center for Infectious Disease"/>
            <person name="Wu L."/>
            <person name="Ma J."/>
        </authorList>
    </citation>
    <scope>NUCLEOTIDE SEQUENCE [LARGE SCALE GENOMIC DNA]</scope>
    <source>
        <strain evidence="9">JCM 31921</strain>
    </source>
</reference>
<evidence type="ECO:0000256" key="2">
    <source>
        <dbReference type="ARBA" id="ARBA00022475"/>
    </source>
</evidence>
<sequence length="341" mass="38253">MALAFMAALYVITKEMRRKQQLGLLVPTEGEIEVKDPVTGKKVKKKAMVWPHERMGAILMLAAIGGLVGAKVFNAFESWDYFLQDPIGSLFSRSGLTFYGGLITATVLIYFYARKYKIPFDVLCDAAGPGLMLAYGIGRLGCHFSGDGDWGIFNSAYVSDMSGALHLAPATKFQEVVKAFPDWFMRYSDFKNMHELSNIPHAYVPAPSWLPDWFLGMNYAHNVNNEGLMMPGCTGNYCTVLPVSVFPTALYEAITCIGLFFLLWRVRGRFTQPLKLFGLYLVLNGVERFLIEKIRVNYEYDWGFMHPSQAEIISAVLIVIGMAILLFYKRKNTTAAPHVVS</sequence>
<keyword evidence="5 7" id="KW-1133">Transmembrane helix</keyword>
<protein>
    <recommendedName>
        <fullName evidence="10">Prolipoprotein diacylglyceryl transferase</fullName>
    </recommendedName>
</protein>
<comment type="caution">
    <text evidence="8">The sequence shown here is derived from an EMBL/GenBank/DDBJ whole genome shotgun (WGS) entry which is preliminary data.</text>
</comment>
<gene>
    <name evidence="8" type="ORF">GCM10023092_10920</name>
</gene>
<organism evidence="8 9">
    <name type="scientific">Rurimicrobium arvi</name>
    <dbReference type="NCBI Taxonomy" id="2049916"/>
    <lineage>
        <taxon>Bacteria</taxon>
        <taxon>Pseudomonadati</taxon>
        <taxon>Bacteroidota</taxon>
        <taxon>Chitinophagia</taxon>
        <taxon>Chitinophagales</taxon>
        <taxon>Chitinophagaceae</taxon>
        <taxon>Rurimicrobium</taxon>
    </lineage>
</organism>
<feature type="transmembrane region" description="Helical" evidence="7">
    <location>
        <begin position="96"/>
        <end position="113"/>
    </location>
</feature>
<evidence type="ECO:0000256" key="7">
    <source>
        <dbReference type="SAM" id="Phobius"/>
    </source>
</evidence>
<accession>A0ABP8MND3</accession>
<proteinExistence type="inferred from homology"/>
<dbReference type="PANTHER" id="PTHR30589:SF0">
    <property type="entry name" value="PHOSPHATIDYLGLYCEROL--PROLIPOPROTEIN DIACYLGLYCERYL TRANSFERASE"/>
    <property type="match status" value="1"/>
</dbReference>
<comment type="similarity">
    <text evidence="1">Belongs to the Lgt family.</text>
</comment>
<evidence type="ECO:0000256" key="5">
    <source>
        <dbReference type="ARBA" id="ARBA00022989"/>
    </source>
</evidence>
<feature type="transmembrane region" description="Helical" evidence="7">
    <location>
        <begin position="55"/>
        <end position="76"/>
    </location>
</feature>
<dbReference type="Proteomes" id="UP001501410">
    <property type="component" value="Unassembled WGS sequence"/>
</dbReference>
<evidence type="ECO:0008006" key="10">
    <source>
        <dbReference type="Google" id="ProtNLM"/>
    </source>
</evidence>
<keyword evidence="4 7" id="KW-0812">Transmembrane</keyword>